<dbReference type="SMART" id="SM00471">
    <property type="entry name" value="HDc"/>
    <property type="match status" value="1"/>
</dbReference>
<dbReference type="EMBL" id="JADKCH010000004">
    <property type="protein sequence ID" value="MBK8572216.1"/>
    <property type="molecule type" value="Genomic_DNA"/>
</dbReference>
<dbReference type="Gene3D" id="1.10.3210.10">
    <property type="entry name" value="Hypothetical protein af1432"/>
    <property type="match status" value="1"/>
</dbReference>
<gene>
    <name evidence="2" type="ORF">IPN91_06115</name>
</gene>
<dbReference type="InterPro" id="IPR003607">
    <property type="entry name" value="HD/PDEase_dom"/>
</dbReference>
<reference evidence="2 3" key="1">
    <citation type="submission" date="2020-10" db="EMBL/GenBank/DDBJ databases">
        <title>Connecting structure to function with the recovery of over 1000 high-quality activated sludge metagenome-assembled genomes encoding full-length rRNA genes using long-read sequencing.</title>
        <authorList>
            <person name="Singleton C.M."/>
            <person name="Petriglieri F."/>
            <person name="Kristensen J.M."/>
            <person name="Kirkegaard R.H."/>
            <person name="Michaelsen T.Y."/>
            <person name="Andersen M.H."/>
            <person name="Karst S.M."/>
            <person name="Dueholm M.S."/>
            <person name="Nielsen P.H."/>
            <person name="Albertsen M."/>
        </authorList>
    </citation>
    <scope>NUCLEOTIDE SEQUENCE [LARGE SCALE GENOMIC DNA]</scope>
    <source>
        <strain evidence="2">OdNE_18-Q3-R46-58_MAXAC.008</strain>
    </source>
</reference>
<dbReference type="NCBIfam" id="TIGR00277">
    <property type="entry name" value="HDIG"/>
    <property type="match status" value="1"/>
</dbReference>
<dbReference type="InterPro" id="IPR006675">
    <property type="entry name" value="HDIG_dom"/>
</dbReference>
<dbReference type="PANTHER" id="PTHR33525">
    <property type="match status" value="1"/>
</dbReference>
<accession>A0A936F1D7</accession>
<dbReference type="InterPro" id="IPR052340">
    <property type="entry name" value="RNase_Y/CdgJ"/>
</dbReference>
<comment type="caution">
    <text evidence="2">The sequence shown here is derived from an EMBL/GenBank/DDBJ whole genome shotgun (WGS) entry which is preliminary data.</text>
</comment>
<dbReference type="Pfam" id="PF08668">
    <property type="entry name" value="HDOD"/>
    <property type="match status" value="1"/>
</dbReference>
<dbReference type="SUPFAM" id="SSF109604">
    <property type="entry name" value="HD-domain/PDEase-like"/>
    <property type="match status" value="1"/>
</dbReference>
<evidence type="ECO:0000259" key="1">
    <source>
        <dbReference type="PROSITE" id="PS51833"/>
    </source>
</evidence>
<dbReference type="InterPro" id="IPR013976">
    <property type="entry name" value="HDOD"/>
</dbReference>
<protein>
    <submittedName>
        <fullName evidence="2">HDOD domain-containing protein</fullName>
    </submittedName>
</protein>
<name>A0A936F1D7_9BACT</name>
<dbReference type="PANTHER" id="PTHR33525:SF3">
    <property type="entry name" value="RIBONUCLEASE Y"/>
    <property type="match status" value="1"/>
</dbReference>
<organism evidence="2 3">
    <name type="scientific">Candidatus Geothrix odensensis</name>
    <dbReference type="NCBI Taxonomy" id="2954440"/>
    <lineage>
        <taxon>Bacteria</taxon>
        <taxon>Pseudomonadati</taxon>
        <taxon>Acidobacteriota</taxon>
        <taxon>Holophagae</taxon>
        <taxon>Holophagales</taxon>
        <taxon>Holophagaceae</taxon>
        <taxon>Geothrix</taxon>
    </lineage>
</organism>
<dbReference type="PROSITE" id="PS51833">
    <property type="entry name" value="HDOD"/>
    <property type="match status" value="1"/>
</dbReference>
<feature type="domain" description="HDOD" evidence="1">
    <location>
        <begin position="16"/>
        <end position="209"/>
    </location>
</feature>
<sequence length="287" mass="30864">MISREQFTSRLKAKTLPSLPLTVVALGEAVQDERCTVDRILGILSKDPSLSATLLRLANSALYSGTDSVMDLRTAVLRLGFDAVANLGTGAAVIKTLKGGTHLDALKLWQHSVAVGLTAKGVCILAKRHGQAETAFLCGLLHDIGKIALDTCFPEAYAEVLKAVAEGAYFVDAERALLGMDHAEAGALLAADWSFPETIVEVIRGHHDPKPEDFLPNLIHLADLLVRTRIPMGPADERLVISLEDLPAFKAVLAGALHKDLDVERMTFSIDDEVDHALAFVEVAFQA</sequence>
<evidence type="ECO:0000313" key="3">
    <source>
        <dbReference type="Proteomes" id="UP000709959"/>
    </source>
</evidence>
<proteinExistence type="predicted"/>
<dbReference type="CDD" id="cd00077">
    <property type="entry name" value="HDc"/>
    <property type="match status" value="1"/>
</dbReference>
<evidence type="ECO:0000313" key="2">
    <source>
        <dbReference type="EMBL" id="MBK8572216.1"/>
    </source>
</evidence>
<dbReference type="Proteomes" id="UP000709959">
    <property type="component" value="Unassembled WGS sequence"/>
</dbReference>
<dbReference type="AlphaFoldDB" id="A0A936F1D7"/>